<dbReference type="OrthoDB" id="5781377at2759"/>
<dbReference type="InterPro" id="IPR023214">
    <property type="entry name" value="HAD_sf"/>
</dbReference>
<sequence>MGLQDAGVPNHGQEHTETVEEFKATLYEMQQIRRKIVLAVLSKEAPSPDFIPLLEASLERLKDRNTSADLQRNMRTASNEPFAVNVSDEIRGLEKDLTYLHTLCGLLVNGTVFENVLKSVELNPVLRAFHPKTAETFDQEYDDCKRFLKRFVGSAQGVERPIFVTDWDGTMKDYCSQYATNIQPIYSAISLARFATNFTKLAAVLTAGPLRGPGILDLTSLPINGPLVFSGSWGREWWLHGKRVVHNDGIPDEGFDALERMNDEMRTLLEENPEFGQFALVGSGVQRKVDRLTLGVQTVCGHVNEDVSKSYMEAIRERMHRVDPNKKVLHFDASTELEVEVVVRSEGGLWNKADGVSRIVEAAGLSLEPRGRSSSAATPLATSRWFVKPWLATPRTRWPSSWDAAKP</sequence>
<protein>
    <submittedName>
        <fullName evidence="3">Uncharacterized protein</fullName>
    </submittedName>
</protein>
<gene>
    <name evidence="3" type="ORF">L596_020353</name>
</gene>
<dbReference type="Pfam" id="PF18572">
    <property type="entry name" value="T6PP_N"/>
    <property type="match status" value="1"/>
</dbReference>
<dbReference type="STRING" id="34508.A0A4V6A0Y9"/>
<keyword evidence="4" id="KW-1185">Reference proteome</keyword>
<proteinExistence type="predicted"/>
<name>A0A4V6A0Y9_STECR</name>
<reference evidence="3 4" key="2">
    <citation type="journal article" date="2019" name="G3 (Bethesda)">
        <title>Hybrid Assembly of the Genome of the Entomopathogenic Nematode Steinernema carpocapsae Identifies the X-Chromosome.</title>
        <authorList>
            <person name="Serra L."/>
            <person name="Macchietto M."/>
            <person name="Macias-Munoz A."/>
            <person name="McGill C.J."/>
            <person name="Rodriguez I.M."/>
            <person name="Rodriguez B."/>
            <person name="Murad R."/>
            <person name="Mortazavi A."/>
        </authorList>
    </citation>
    <scope>NUCLEOTIDE SEQUENCE [LARGE SCALE GENOMIC DNA]</scope>
    <source>
        <strain evidence="3 4">ALL</strain>
    </source>
</reference>
<dbReference type="InterPro" id="IPR041064">
    <property type="entry name" value="T6PP_helical"/>
</dbReference>
<accession>A0A4V6A0Y9</accession>
<dbReference type="Pfam" id="PF21141">
    <property type="entry name" value="T6PP_C"/>
    <property type="match status" value="1"/>
</dbReference>
<comment type="caution">
    <text evidence="3">The sequence shown here is derived from an EMBL/GenBank/DDBJ whole genome shotgun (WGS) entry which is preliminary data.</text>
</comment>
<evidence type="ECO:0000313" key="4">
    <source>
        <dbReference type="Proteomes" id="UP000298663"/>
    </source>
</evidence>
<evidence type="ECO:0000259" key="2">
    <source>
        <dbReference type="Pfam" id="PF21141"/>
    </source>
</evidence>
<dbReference type="Gene3D" id="3.40.50.1000">
    <property type="entry name" value="HAD superfamily/HAD-like"/>
    <property type="match status" value="1"/>
</dbReference>
<organism evidence="3 4">
    <name type="scientific">Steinernema carpocapsae</name>
    <name type="common">Entomopathogenic nematode</name>
    <dbReference type="NCBI Taxonomy" id="34508"/>
    <lineage>
        <taxon>Eukaryota</taxon>
        <taxon>Metazoa</taxon>
        <taxon>Ecdysozoa</taxon>
        <taxon>Nematoda</taxon>
        <taxon>Chromadorea</taxon>
        <taxon>Rhabditida</taxon>
        <taxon>Tylenchina</taxon>
        <taxon>Panagrolaimomorpha</taxon>
        <taxon>Strongyloidoidea</taxon>
        <taxon>Steinernematidae</taxon>
        <taxon>Steinernema</taxon>
    </lineage>
</organism>
<evidence type="ECO:0000313" key="3">
    <source>
        <dbReference type="EMBL" id="TKR72975.1"/>
    </source>
</evidence>
<dbReference type="AlphaFoldDB" id="A0A4V6A0Y9"/>
<evidence type="ECO:0000259" key="1">
    <source>
        <dbReference type="Pfam" id="PF18572"/>
    </source>
</evidence>
<reference evidence="3 4" key="1">
    <citation type="journal article" date="2015" name="Genome Biol.">
        <title>Comparative genomics of Steinernema reveals deeply conserved gene regulatory networks.</title>
        <authorList>
            <person name="Dillman A.R."/>
            <person name="Macchietto M."/>
            <person name="Porter C.F."/>
            <person name="Rogers A."/>
            <person name="Williams B."/>
            <person name="Antoshechkin I."/>
            <person name="Lee M.M."/>
            <person name="Goodwin Z."/>
            <person name="Lu X."/>
            <person name="Lewis E.E."/>
            <person name="Goodrich-Blair H."/>
            <person name="Stock S.P."/>
            <person name="Adams B.J."/>
            <person name="Sternberg P.W."/>
            <person name="Mortazavi A."/>
        </authorList>
    </citation>
    <scope>NUCLEOTIDE SEQUENCE [LARGE SCALE GENOMIC DNA]</scope>
    <source>
        <strain evidence="3 4">ALL</strain>
    </source>
</reference>
<feature type="domain" description="Trehalose-6-phosphate phosphatase C-terminal" evidence="2">
    <location>
        <begin position="163"/>
        <end position="371"/>
    </location>
</feature>
<dbReference type="InterPro" id="IPR049063">
    <property type="entry name" value="T6PP_C"/>
</dbReference>
<dbReference type="Gene3D" id="1.20.58.1800">
    <property type="match status" value="1"/>
</dbReference>
<dbReference type="EMBL" id="AZBU02000006">
    <property type="protein sequence ID" value="TKR72975.1"/>
    <property type="molecule type" value="Genomic_DNA"/>
</dbReference>
<dbReference type="Proteomes" id="UP000298663">
    <property type="component" value="Unassembled WGS sequence"/>
</dbReference>
<feature type="domain" description="Trehalose-6-phosphate phosphatase helical bundle" evidence="1">
    <location>
        <begin position="18"/>
        <end position="102"/>
    </location>
</feature>